<keyword evidence="3" id="KW-1185">Reference proteome</keyword>
<protein>
    <submittedName>
        <fullName evidence="2">Uncharacterized protein</fullName>
    </submittedName>
</protein>
<feature type="region of interest" description="Disordered" evidence="1">
    <location>
        <begin position="65"/>
        <end position="90"/>
    </location>
</feature>
<feature type="compositionally biased region" description="Low complexity" evidence="1">
    <location>
        <begin position="204"/>
        <end position="222"/>
    </location>
</feature>
<evidence type="ECO:0000256" key="1">
    <source>
        <dbReference type="SAM" id="MobiDB-lite"/>
    </source>
</evidence>
<dbReference type="Proteomes" id="UP000784294">
    <property type="component" value="Unassembled WGS sequence"/>
</dbReference>
<dbReference type="AlphaFoldDB" id="A0A3S5AEW4"/>
<reference evidence="2" key="1">
    <citation type="submission" date="2018-11" db="EMBL/GenBank/DDBJ databases">
        <authorList>
            <consortium name="Pathogen Informatics"/>
        </authorList>
    </citation>
    <scope>NUCLEOTIDE SEQUENCE</scope>
</reference>
<dbReference type="EMBL" id="CAAALY010022045">
    <property type="protein sequence ID" value="VEL14703.1"/>
    <property type="molecule type" value="Genomic_DNA"/>
</dbReference>
<accession>A0A3S5AEW4</accession>
<evidence type="ECO:0000313" key="2">
    <source>
        <dbReference type="EMBL" id="VEL14703.1"/>
    </source>
</evidence>
<gene>
    <name evidence="2" type="ORF">PXEA_LOCUS8143</name>
</gene>
<sequence>MPSVYPGSLTPPILSAPGASLTGSQAPPLFSSAAPTSTSNSAAIAISCQPSTLVLHPCTSVTLSRPSGSTLEVNQSTEHDPIPPAGSSRGNRAIASVAQSTTSATGSHAIILSANPLSSYTPRRTLAHPNSVSSPCTPTIGTATVVALWSRPLGLAVNSSPAVVAHKHTSPSQSLSPSPPSLLSAADSPMSVIAGTSAIVTTSASGSTSTSGIAGKSTSATAPCEGFNSSPIVLTPVAPFGKRSRAT</sequence>
<comment type="caution">
    <text evidence="2">The sequence shown here is derived from an EMBL/GenBank/DDBJ whole genome shotgun (WGS) entry which is preliminary data.</text>
</comment>
<proteinExistence type="predicted"/>
<evidence type="ECO:0000313" key="3">
    <source>
        <dbReference type="Proteomes" id="UP000784294"/>
    </source>
</evidence>
<name>A0A3S5AEW4_9PLAT</name>
<organism evidence="2 3">
    <name type="scientific">Protopolystoma xenopodis</name>
    <dbReference type="NCBI Taxonomy" id="117903"/>
    <lineage>
        <taxon>Eukaryota</taxon>
        <taxon>Metazoa</taxon>
        <taxon>Spiralia</taxon>
        <taxon>Lophotrochozoa</taxon>
        <taxon>Platyhelminthes</taxon>
        <taxon>Monogenea</taxon>
        <taxon>Polyopisthocotylea</taxon>
        <taxon>Polystomatidea</taxon>
        <taxon>Polystomatidae</taxon>
        <taxon>Protopolystoma</taxon>
    </lineage>
</organism>
<feature type="region of interest" description="Disordered" evidence="1">
    <location>
        <begin position="204"/>
        <end position="229"/>
    </location>
</feature>
<feature type="compositionally biased region" description="Polar residues" evidence="1">
    <location>
        <begin position="65"/>
        <end position="76"/>
    </location>
</feature>